<feature type="compositionally biased region" description="Polar residues" evidence="1">
    <location>
        <begin position="1"/>
        <end position="16"/>
    </location>
</feature>
<protein>
    <submittedName>
        <fullName evidence="2">2746_t:CDS:1</fullName>
    </submittedName>
</protein>
<reference evidence="2" key="1">
    <citation type="submission" date="2021-06" db="EMBL/GenBank/DDBJ databases">
        <authorList>
            <person name="Kallberg Y."/>
            <person name="Tangrot J."/>
            <person name="Rosling A."/>
        </authorList>
    </citation>
    <scope>NUCLEOTIDE SEQUENCE</scope>
    <source>
        <strain evidence="2">FL966</strain>
    </source>
</reference>
<evidence type="ECO:0000313" key="3">
    <source>
        <dbReference type="Proteomes" id="UP000789759"/>
    </source>
</evidence>
<evidence type="ECO:0000256" key="1">
    <source>
        <dbReference type="SAM" id="MobiDB-lite"/>
    </source>
</evidence>
<sequence length="134" mass="15040">METITQNEPINKQENSTLERNKISSFSRITELPEQESYAGSSANKEENSYLQDDASITDDVSLQENDLIQDEQKEPLLPSIEIDNDKRNSISSKDKDLLSDLVSAPHDELTALYLNTEPQAGNKNTKETSPIIE</sequence>
<dbReference type="EMBL" id="CAJVQA010013357">
    <property type="protein sequence ID" value="CAG8723667.1"/>
    <property type="molecule type" value="Genomic_DNA"/>
</dbReference>
<feature type="non-terminal residue" evidence="2">
    <location>
        <position position="1"/>
    </location>
</feature>
<keyword evidence="3" id="KW-1185">Reference proteome</keyword>
<organism evidence="2 3">
    <name type="scientific">Cetraspora pellucida</name>
    <dbReference type="NCBI Taxonomy" id="1433469"/>
    <lineage>
        <taxon>Eukaryota</taxon>
        <taxon>Fungi</taxon>
        <taxon>Fungi incertae sedis</taxon>
        <taxon>Mucoromycota</taxon>
        <taxon>Glomeromycotina</taxon>
        <taxon>Glomeromycetes</taxon>
        <taxon>Diversisporales</taxon>
        <taxon>Gigasporaceae</taxon>
        <taxon>Cetraspora</taxon>
    </lineage>
</organism>
<comment type="caution">
    <text evidence="2">The sequence shown here is derived from an EMBL/GenBank/DDBJ whole genome shotgun (WGS) entry which is preliminary data.</text>
</comment>
<gene>
    <name evidence="2" type="ORF">CPELLU_LOCUS13046</name>
</gene>
<name>A0A9N9I7B9_9GLOM</name>
<feature type="region of interest" description="Disordered" evidence="1">
    <location>
        <begin position="1"/>
        <end position="58"/>
    </location>
</feature>
<dbReference type="AlphaFoldDB" id="A0A9N9I7B9"/>
<dbReference type="Proteomes" id="UP000789759">
    <property type="component" value="Unassembled WGS sequence"/>
</dbReference>
<evidence type="ECO:0000313" key="2">
    <source>
        <dbReference type="EMBL" id="CAG8723667.1"/>
    </source>
</evidence>
<proteinExistence type="predicted"/>
<feature type="region of interest" description="Disordered" evidence="1">
    <location>
        <begin position="113"/>
        <end position="134"/>
    </location>
</feature>
<accession>A0A9N9I7B9</accession>